<dbReference type="Proteomes" id="UP000631114">
    <property type="component" value="Unassembled WGS sequence"/>
</dbReference>
<dbReference type="OrthoDB" id="407555at2759"/>
<dbReference type="SUPFAM" id="SSF52540">
    <property type="entry name" value="P-loop containing nucleoside triphosphate hydrolases"/>
    <property type="match status" value="1"/>
</dbReference>
<dbReference type="Pfam" id="PF00612">
    <property type="entry name" value="IQ"/>
    <property type="match status" value="2"/>
</dbReference>
<dbReference type="PROSITE" id="PS50096">
    <property type="entry name" value="IQ"/>
    <property type="match status" value="2"/>
</dbReference>
<dbReference type="PANTHER" id="PTHR23335:SF1">
    <property type="entry name" value="CALMODULIN-BINDING TRANSCRIPTION ACTIVATOR, ISOFORM F"/>
    <property type="match status" value="1"/>
</dbReference>
<gene>
    <name evidence="1" type="ORF">IFM89_006501</name>
</gene>
<evidence type="ECO:0000313" key="2">
    <source>
        <dbReference type="Proteomes" id="UP000631114"/>
    </source>
</evidence>
<reference evidence="1 2" key="1">
    <citation type="submission" date="2020-10" db="EMBL/GenBank/DDBJ databases">
        <title>The Coptis chinensis genome and diversification of protoberbering-type alkaloids.</title>
        <authorList>
            <person name="Wang B."/>
            <person name="Shu S."/>
            <person name="Song C."/>
            <person name="Liu Y."/>
        </authorList>
    </citation>
    <scope>NUCLEOTIDE SEQUENCE [LARGE SCALE GENOMIC DNA]</scope>
    <source>
        <strain evidence="1">HL-2020</strain>
        <tissue evidence="1">Leaf</tissue>
    </source>
</reference>
<name>A0A835MA15_9MAGN</name>
<dbReference type="InterPro" id="IPR027417">
    <property type="entry name" value="P-loop_NTPase"/>
</dbReference>
<dbReference type="GO" id="GO:0003712">
    <property type="term" value="F:transcription coregulator activity"/>
    <property type="evidence" value="ECO:0007669"/>
    <property type="project" value="TreeGrafter"/>
</dbReference>
<dbReference type="SMART" id="SM00015">
    <property type="entry name" value="IQ"/>
    <property type="match status" value="3"/>
</dbReference>
<proteinExistence type="predicted"/>
<dbReference type="AlphaFoldDB" id="A0A835MA15"/>
<dbReference type="Gene3D" id="1.20.5.190">
    <property type="match status" value="1"/>
</dbReference>
<dbReference type="EMBL" id="JADFTS010000002">
    <property type="protein sequence ID" value="KAF9619314.1"/>
    <property type="molecule type" value="Genomic_DNA"/>
</dbReference>
<comment type="caution">
    <text evidence="1">The sequence shown here is derived from an EMBL/GenBank/DDBJ whole genome shotgun (WGS) entry which is preliminary data.</text>
</comment>
<dbReference type="GO" id="GO:0006357">
    <property type="term" value="P:regulation of transcription by RNA polymerase II"/>
    <property type="evidence" value="ECO:0007669"/>
    <property type="project" value="TreeGrafter"/>
</dbReference>
<sequence>MVASLIASGASALAVTDPTPQDPTGKTAGFVAASSGHKGLAGYLSEVALTSHLSSLTLEESEISKGSAVVQAERTVESISSGSLGCIEDQLSLKDSLAAVRNAALAAARIQSAFRAHSFRRRQQNESDTACYDENDITQDDIYRLSSASKLTFRNLRDHKLNKAALSIQKKYRGWKGRKDFLAMRQKAHVRGYQVRKKYKVIIWAVGVLDKVVLRWRRRGVGLRGYRPESECIEENEDEDITRIFRKQKVDMAIDEAVSRVLSMVESPDARQQYRRILEGYRQVKAESSRHARESEVILQVSADMEADDDELYMLGVS</sequence>
<dbReference type="InterPro" id="IPR000048">
    <property type="entry name" value="IQ_motif_EF-hand-BS"/>
</dbReference>
<dbReference type="CDD" id="cd23767">
    <property type="entry name" value="IQCD"/>
    <property type="match status" value="1"/>
</dbReference>
<dbReference type="GO" id="GO:0003690">
    <property type="term" value="F:double-stranded DNA binding"/>
    <property type="evidence" value="ECO:0007669"/>
    <property type="project" value="TreeGrafter"/>
</dbReference>
<keyword evidence="2" id="KW-1185">Reference proteome</keyword>
<accession>A0A835MA15</accession>
<dbReference type="GO" id="GO:0005634">
    <property type="term" value="C:nucleus"/>
    <property type="evidence" value="ECO:0007669"/>
    <property type="project" value="TreeGrafter"/>
</dbReference>
<organism evidence="1 2">
    <name type="scientific">Coptis chinensis</name>
    <dbReference type="NCBI Taxonomy" id="261450"/>
    <lineage>
        <taxon>Eukaryota</taxon>
        <taxon>Viridiplantae</taxon>
        <taxon>Streptophyta</taxon>
        <taxon>Embryophyta</taxon>
        <taxon>Tracheophyta</taxon>
        <taxon>Spermatophyta</taxon>
        <taxon>Magnoliopsida</taxon>
        <taxon>Ranunculales</taxon>
        <taxon>Ranunculaceae</taxon>
        <taxon>Coptidoideae</taxon>
        <taxon>Coptis</taxon>
    </lineage>
</organism>
<dbReference type="PANTHER" id="PTHR23335">
    <property type="entry name" value="CALMODULIN-BINDING TRANSCRIPTION ACTIVATOR CAMTA"/>
    <property type="match status" value="1"/>
</dbReference>
<evidence type="ECO:0008006" key="3">
    <source>
        <dbReference type="Google" id="ProtNLM"/>
    </source>
</evidence>
<protein>
    <recommendedName>
        <fullName evidence="3">Calmodulin-binding transcription activator 4</fullName>
    </recommendedName>
</protein>
<evidence type="ECO:0000313" key="1">
    <source>
        <dbReference type="EMBL" id="KAF9619314.1"/>
    </source>
</evidence>